<evidence type="ECO:0000256" key="6">
    <source>
        <dbReference type="ARBA" id="ARBA00022801"/>
    </source>
</evidence>
<feature type="domain" description="Ubiquitin carboxyl-terminal hydrolase 7 ICP0-binding" evidence="8">
    <location>
        <begin position="11"/>
        <end position="73"/>
    </location>
</feature>
<evidence type="ECO:0000259" key="8">
    <source>
        <dbReference type="Pfam" id="PF12436"/>
    </source>
</evidence>
<dbReference type="Pfam" id="PF12436">
    <property type="entry name" value="USP7_ICP0_bdg"/>
    <property type="match status" value="1"/>
</dbReference>
<dbReference type="InterPro" id="IPR024729">
    <property type="entry name" value="USP7_ICP0-binding_dom"/>
</dbReference>
<reference evidence="10" key="1">
    <citation type="submission" date="2021-06" db="EMBL/GenBank/DDBJ databases">
        <authorList>
            <person name="Kallberg Y."/>
            <person name="Tangrot J."/>
            <person name="Rosling A."/>
        </authorList>
    </citation>
    <scope>NUCLEOTIDE SEQUENCE</scope>
    <source>
        <strain evidence="10">MA453B</strain>
    </source>
</reference>
<dbReference type="InterPro" id="IPR029346">
    <property type="entry name" value="USP_C"/>
</dbReference>
<dbReference type="Gene3D" id="3.10.20.90">
    <property type="entry name" value="Phosphatidylinositol 3-kinase Catalytic Subunit, Chain A, domain 1"/>
    <property type="match status" value="1"/>
</dbReference>
<dbReference type="GO" id="GO:0006508">
    <property type="term" value="P:proteolysis"/>
    <property type="evidence" value="ECO:0007669"/>
    <property type="project" value="UniProtKB-KW"/>
</dbReference>
<dbReference type="GO" id="GO:0004843">
    <property type="term" value="F:cysteine-type deubiquitinase activity"/>
    <property type="evidence" value="ECO:0007669"/>
    <property type="project" value="UniProtKB-EC"/>
</dbReference>
<evidence type="ECO:0000256" key="5">
    <source>
        <dbReference type="ARBA" id="ARBA00022786"/>
    </source>
</evidence>
<evidence type="ECO:0000256" key="1">
    <source>
        <dbReference type="ARBA" id="ARBA00000707"/>
    </source>
</evidence>
<evidence type="ECO:0000256" key="7">
    <source>
        <dbReference type="ARBA" id="ARBA00022807"/>
    </source>
</evidence>
<keyword evidence="7" id="KW-0788">Thiol protease</keyword>
<evidence type="ECO:0000313" key="11">
    <source>
        <dbReference type="Proteomes" id="UP000789405"/>
    </source>
</evidence>
<protein>
    <recommendedName>
        <fullName evidence="3">ubiquitinyl hydrolase 1</fullName>
        <ecNumber evidence="3">3.4.19.12</ecNumber>
    </recommendedName>
</protein>
<feature type="domain" description="Ubiquitin carboxyl-terminal hydrolase C-terminal" evidence="9">
    <location>
        <begin position="87"/>
        <end position="288"/>
    </location>
</feature>
<dbReference type="EC" id="3.4.19.12" evidence="3"/>
<dbReference type="Pfam" id="PF14533">
    <property type="entry name" value="USP7_C2"/>
    <property type="match status" value="1"/>
</dbReference>
<evidence type="ECO:0000259" key="9">
    <source>
        <dbReference type="Pfam" id="PF14533"/>
    </source>
</evidence>
<keyword evidence="4" id="KW-0645">Protease</keyword>
<evidence type="ECO:0000256" key="4">
    <source>
        <dbReference type="ARBA" id="ARBA00022670"/>
    </source>
</evidence>
<evidence type="ECO:0000256" key="3">
    <source>
        <dbReference type="ARBA" id="ARBA00012759"/>
    </source>
</evidence>
<evidence type="ECO:0000256" key="2">
    <source>
        <dbReference type="ARBA" id="ARBA00009085"/>
    </source>
</evidence>
<comment type="caution">
    <text evidence="10">The sequence shown here is derived from an EMBL/GenBank/DDBJ whole genome shotgun (WGS) entry which is preliminary data.</text>
</comment>
<comment type="similarity">
    <text evidence="2">Belongs to the peptidase C19 family.</text>
</comment>
<dbReference type="EMBL" id="CAJVPY010004954">
    <property type="protein sequence ID" value="CAG8631974.1"/>
    <property type="molecule type" value="Genomic_DNA"/>
</dbReference>
<keyword evidence="11" id="KW-1185">Reference proteome</keyword>
<sequence>MSRIYEITASEKNELRLYLEIAHKPINDEVASHVATYLNTDPLKLRFTSSHITFGTPSSVIKKGVNTILKKMLPIRYQSLPASANLLYYEILDFNIVELETKKFFVVLWLGATLKEMDVIKILLPKNAIIDDLIKEILQKLSLPGPTNRVRLFEVSNFKILKEYKSNNLICKIQENATLYAEEITQDEIERGIDDKVIQVYHFTTRPSCAHGIPFKFIVKAGELFSATKLRLQARLGMNEADFAEVKIAIVQEMPNVKFEYIISDNVVLSHDNWTSGKYLGLDYVCKTERIGIVGDDRKAIYIKE</sequence>
<keyword evidence="6" id="KW-0378">Hydrolase</keyword>
<dbReference type="AlphaFoldDB" id="A0A9N9D8N9"/>
<accession>A0A9N9D8N9</accession>
<dbReference type="Proteomes" id="UP000789405">
    <property type="component" value="Unassembled WGS sequence"/>
</dbReference>
<dbReference type="OrthoDB" id="289038at2759"/>
<comment type="catalytic activity">
    <reaction evidence="1">
        <text>Thiol-dependent hydrolysis of ester, thioester, amide, peptide and isopeptide bonds formed by the C-terminal Gly of ubiquitin (a 76-residue protein attached to proteins as an intracellular targeting signal).</text>
        <dbReference type="EC" id="3.4.19.12"/>
    </reaction>
</comment>
<proteinExistence type="inferred from homology"/>
<keyword evidence="5" id="KW-0833">Ubl conjugation pathway</keyword>
<name>A0A9N9D8N9_9GLOM</name>
<evidence type="ECO:0000313" key="10">
    <source>
        <dbReference type="EMBL" id="CAG8631974.1"/>
    </source>
</evidence>
<gene>
    <name evidence="10" type="ORF">DERYTH_LOCUS9193</name>
</gene>
<organism evidence="10 11">
    <name type="scientific">Dentiscutata erythropus</name>
    <dbReference type="NCBI Taxonomy" id="1348616"/>
    <lineage>
        <taxon>Eukaryota</taxon>
        <taxon>Fungi</taxon>
        <taxon>Fungi incertae sedis</taxon>
        <taxon>Mucoromycota</taxon>
        <taxon>Glomeromycotina</taxon>
        <taxon>Glomeromycetes</taxon>
        <taxon>Diversisporales</taxon>
        <taxon>Gigasporaceae</taxon>
        <taxon>Dentiscutata</taxon>
    </lineage>
</organism>